<sequence length="253" mass="26347">MRTVAVLSWREYRAVYPLRVVLAGSLPRAILQAVFIAYVGLVAAGPAGRDFALVGGALQVVTLATVIKGGEILLGDRIFGTLHRMRLSRIPLPVVAAVRWWAFVVEGVVGVLVAATGACLLFDRPALLAGMWAASGLVLLVALSTSAFGMAVTAVTMAYRTDTFIANVVSYLLLALTGAVAPLDRLPDALAALAHGLPMTNGLLAVRGALADGPWLGHAAAEAAVGLGWLAAAAVLLTLQARRARAHDTDERI</sequence>
<feature type="domain" description="ABC-2 type transporter transmembrane" evidence="7">
    <location>
        <begin position="5"/>
        <end position="209"/>
    </location>
</feature>
<organism evidence="8 9">
    <name type="scientific">Streptosporangium carneum</name>
    <dbReference type="NCBI Taxonomy" id="47481"/>
    <lineage>
        <taxon>Bacteria</taxon>
        <taxon>Bacillati</taxon>
        <taxon>Actinomycetota</taxon>
        <taxon>Actinomycetes</taxon>
        <taxon>Streptosporangiales</taxon>
        <taxon>Streptosporangiaceae</taxon>
        <taxon>Streptosporangium</taxon>
    </lineage>
</organism>
<dbReference type="Proteomes" id="UP001143474">
    <property type="component" value="Unassembled WGS sequence"/>
</dbReference>
<dbReference type="GO" id="GO:0043190">
    <property type="term" value="C:ATP-binding cassette (ABC) transporter complex"/>
    <property type="evidence" value="ECO:0007669"/>
    <property type="project" value="InterPro"/>
</dbReference>
<feature type="transmembrane region" description="Helical" evidence="6">
    <location>
        <begin position="100"/>
        <end position="122"/>
    </location>
</feature>
<gene>
    <name evidence="8" type="ORF">GCM10017600_61620</name>
</gene>
<accession>A0A9W6I606</accession>
<dbReference type="PANTHER" id="PTHR43229">
    <property type="entry name" value="NODULATION PROTEIN J"/>
    <property type="match status" value="1"/>
</dbReference>
<keyword evidence="4 6" id="KW-0472">Membrane</keyword>
<proteinExistence type="predicted"/>
<dbReference type="Pfam" id="PF01061">
    <property type="entry name" value="ABC2_membrane"/>
    <property type="match status" value="1"/>
</dbReference>
<evidence type="ECO:0000256" key="4">
    <source>
        <dbReference type="ARBA" id="ARBA00023136"/>
    </source>
</evidence>
<keyword evidence="5" id="KW-0046">Antibiotic resistance</keyword>
<evidence type="ECO:0000259" key="7">
    <source>
        <dbReference type="Pfam" id="PF01061"/>
    </source>
</evidence>
<comment type="subcellular location">
    <subcellularLocation>
        <location evidence="1">Membrane</location>
        <topology evidence="1">Multi-pass membrane protein</topology>
    </subcellularLocation>
</comment>
<feature type="transmembrane region" description="Helical" evidence="6">
    <location>
        <begin position="20"/>
        <end position="44"/>
    </location>
</feature>
<evidence type="ECO:0000256" key="6">
    <source>
        <dbReference type="SAM" id="Phobius"/>
    </source>
</evidence>
<dbReference type="PANTHER" id="PTHR43229:SF2">
    <property type="entry name" value="NODULATION PROTEIN J"/>
    <property type="match status" value="1"/>
</dbReference>
<dbReference type="InterPro" id="IPR013525">
    <property type="entry name" value="ABC2_TM"/>
</dbReference>
<dbReference type="EMBL" id="BSEV01000018">
    <property type="protein sequence ID" value="GLK12752.1"/>
    <property type="molecule type" value="Genomic_DNA"/>
</dbReference>
<keyword evidence="3 6" id="KW-1133">Transmembrane helix</keyword>
<reference evidence="8" key="1">
    <citation type="journal article" date="2014" name="Int. J. Syst. Evol. Microbiol.">
        <title>Complete genome sequence of Corynebacterium casei LMG S-19264T (=DSM 44701T), isolated from a smear-ripened cheese.</title>
        <authorList>
            <consortium name="US DOE Joint Genome Institute (JGI-PGF)"/>
            <person name="Walter F."/>
            <person name="Albersmeier A."/>
            <person name="Kalinowski J."/>
            <person name="Ruckert C."/>
        </authorList>
    </citation>
    <scope>NUCLEOTIDE SEQUENCE</scope>
    <source>
        <strain evidence="8">VKM Ac-2007</strain>
    </source>
</reference>
<dbReference type="InterPro" id="IPR051784">
    <property type="entry name" value="Nod_factor_ABC_transporter"/>
</dbReference>
<feature type="transmembrane region" description="Helical" evidence="6">
    <location>
        <begin position="216"/>
        <end position="239"/>
    </location>
</feature>
<reference evidence="8" key="2">
    <citation type="submission" date="2023-01" db="EMBL/GenBank/DDBJ databases">
        <authorList>
            <person name="Sun Q."/>
            <person name="Evtushenko L."/>
        </authorList>
    </citation>
    <scope>NUCLEOTIDE SEQUENCE</scope>
    <source>
        <strain evidence="8">VKM Ac-2007</strain>
    </source>
</reference>
<dbReference type="InterPro" id="IPR000412">
    <property type="entry name" value="ABC_2_transport"/>
</dbReference>
<evidence type="ECO:0000256" key="2">
    <source>
        <dbReference type="ARBA" id="ARBA00022692"/>
    </source>
</evidence>
<protein>
    <recommendedName>
        <fullName evidence="7">ABC-2 type transporter transmembrane domain-containing protein</fullName>
    </recommendedName>
</protein>
<evidence type="ECO:0000313" key="9">
    <source>
        <dbReference type="Proteomes" id="UP001143474"/>
    </source>
</evidence>
<feature type="transmembrane region" description="Helical" evidence="6">
    <location>
        <begin position="134"/>
        <end position="158"/>
    </location>
</feature>
<feature type="transmembrane region" description="Helical" evidence="6">
    <location>
        <begin position="164"/>
        <end position="183"/>
    </location>
</feature>
<keyword evidence="9" id="KW-1185">Reference proteome</keyword>
<dbReference type="PRINTS" id="PR00164">
    <property type="entry name" value="ABC2TRNSPORT"/>
</dbReference>
<evidence type="ECO:0000256" key="1">
    <source>
        <dbReference type="ARBA" id="ARBA00004141"/>
    </source>
</evidence>
<keyword evidence="2 6" id="KW-0812">Transmembrane</keyword>
<dbReference type="AlphaFoldDB" id="A0A9W6I606"/>
<evidence type="ECO:0000256" key="5">
    <source>
        <dbReference type="ARBA" id="ARBA00023251"/>
    </source>
</evidence>
<name>A0A9W6I606_9ACTN</name>
<feature type="transmembrane region" description="Helical" evidence="6">
    <location>
        <begin position="51"/>
        <end position="67"/>
    </location>
</feature>
<evidence type="ECO:0000313" key="8">
    <source>
        <dbReference type="EMBL" id="GLK12752.1"/>
    </source>
</evidence>
<evidence type="ECO:0000256" key="3">
    <source>
        <dbReference type="ARBA" id="ARBA00022989"/>
    </source>
</evidence>
<dbReference type="GO" id="GO:0046677">
    <property type="term" value="P:response to antibiotic"/>
    <property type="evidence" value="ECO:0007669"/>
    <property type="project" value="UniProtKB-KW"/>
</dbReference>
<dbReference type="GO" id="GO:0140359">
    <property type="term" value="F:ABC-type transporter activity"/>
    <property type="evidence" value="ECO:0007669"/>
    <property type="project" value="InterPro"/>
</dbReference>
<comment type="caution">
    <text evidence="8">The sequence shown here is derived from an EMBL/GenBank/DDBJ whole genome shotgun (WGS) entry which is preliminary data.</text>
</comment>